<reference evidence="2 3" key="1">
    <citation type="submission" date="2020-04" db="EMBL/GenBank/DDBJ databases">
        <title>Rhodospirillaceae bacterium KN72 isolated from deep sea.</title>
        <authorList>
            <person name="Zhang D.-C."/>
        </authorList>
    </citation>
    <scope>NUCLEOTIDE SEQUENCE [LARGE SCALE GENOMIC DNA]</scope>
    <source>
        <strain evidence="2 3">KN72</strain>
    </source>
</reference>
<dbReference type="GO" id="GO:0016747">
    <property type="term" value="F:acyltransferase activity, transferring groups other than amino-acyl groups"/>
    <property type="evidence" value="ECO:0007669"/>
    <property type="project" value="InterPro"/>
</dbReference>
<dbReference type="PROSITE" id="PS51186">
    <property type="entry name" value="GNAT"/>
    <property type="match status" value="1"/>
</dbReference>
<dbReference type="Pfam" id="PF00583">
    <property type="entry name" value="Acetyltransf_1"/>
    <property type="match status" value="1"/>
</dbReference>
<sequence length="194" mass="21799">MGDRLLDVTITYLEMTARPDRPMPHPPATEQPLSLQRLHEPTVSYYRYLQHTVGDPWLWWERRLKSDGELAAIIHDDAVEIYVLSLGGVPTGFVELDFRAMPTEAEVAYFGLLPEFIGRGFGPYLLQWAIDCAWNRSPAPEKLSVNTCTLDHPKALAGYQKAGFEVVGQETKQVPDPVRAGHIPKSVKILTPGY</sequence>
<dbReference type="Gene3D" id="3.40.630.30">
    <property type="match status" value="1"/>
</dbReference>
<dbReference type="EMBL" id="JABBNT010000002">
    <property type="protein sequence ID" value="NMM44074.1"/>
    <property type="molecule type" value="Genomic_DNA"/>
</dbReference>
<keyword evidence="2" id="KW-0808">Transferase</keyword>
<proteinExistence type="predicted"/>
<feature type="domain" description="N-acetyltransferase" evidence="1">
    <location>
        <begin position="44"/>
        <end position="190"/>
    </location>
</feature>
<dbReference type="CDD" id="cd04301">
    <property type="entry name" value="NAT_SF"/>
    <property type="match status" value="1"/>
</dbReference>
<organism evidence="2 3">
    <name type="scientific">Pacificispira spongiicola</name>
    <dbReference type="NCBI Taxonomy" id="2729598"/>
    <lineage>
        <taxon>Bacteria</taxon>
        <taxon>Pseudomonadati</taxon>
        <taxon>Pseudomonadota</taxon>
        <taxon>Alphaproteobacteria</taxon>
        <taxon>Rhodospirillales</taxon>
        <taxon>Rhodospirillaceae</taxon>
        <taxon>Pacificispira</taxon>
    </lineage>
</organism>
<dbReference type="InterPro" id="IPR016181">
    <property type="entry name" value="Acyl_CoA_acyltransferase"/>
</dbReference>
<dbReference type="Proteomes" id="UP000539372">
    <property type="component" value="Unassembled WGS sequence"/>
</dbReference>
<dbReference type="SUPFAM" id="SSF55729">
    <property type="entry name" value="Acyl-CoA N-acyltransferases (Nat)"/>
    <property type="match status" value="1"/>
</dbReference>
<evidence type="ECO:0000313" key="2">
    <source>
        <dbReference type="EMBL" id="NMM44074.1"/>
    </source>
</evidence>
<dbReference type="InterPro" id="IPR000182">
    <property type="entry name" value="GNAT_dom"/>
</dbReference>
<keyword evidence="3" id="KW-1185">Reference proteome</keyword>
<accession>A0A7Y0DYQ7</accession>
<evidence type="ECO:0000313" key="3">
    <source>
        <dbReference type="Proteomes" id="UP000539372"/>
    </source>
</evidence>
<gene>
    <name evidence="2" type="ORF">HH303_06275</name>
</gene>
<protein>
    <submittedName>
        <fullName evidence="2">GNAT family N-acetyltransferase</fullName>
    </submittedName>
</protein>
<name>A0A7Y0DYQ7_9PROT</name>
<dbReference type="AlphaFoldDB" id="A0A7Y0DYQ7"/>
<comment type="caution">
    <text evidence="2">The sequence shown here is derived from an EMBL/GenBank/DDBJ whole genome shotgun (WGS) entry which is preliminary data.</text>
</comment>
<evidence type="ECO:0000259" key="1">
    <source>
        <dbReference type="PROSITE" id="PS51186"/>
    </source>
</evidence>